<dbReference type="Proteomes" id="UP001244341">
    <property type="component" value="Chromosome 7b"/>
</dbReference>
<sequence length="215" mass="23138">MLATWLQIELHRISSGTEGGVLLQELESNNSFTAAQRAPKHQALDPSTAAAAVAAASLEPAVSGGSPRRSSLDEAAAGPACGQDSLQLDIQVLAPVIPEEYPEEDPASPLQQQQQAAMLAHLQAAREAQQQQQHGDRAFFAKVAAWEAELVGMLEQQAAPLAIRQIVSVFKDRINTERDKTEFKAICDKWTSVVECPVGSGTKCLAIKSWMRGQL</sequence>
<evidence type="ECO:0000313" key="3">
    <source>
        <dbReference type="Proteomes" id="UP001244341"/>
    </source>
</evidence>
<organism evidence="2 3">
    <name type="scientific">Tetradesmus obliquus</name>
    <name type="common">Green alga</name>
    <name type="synonym">Acutodesmus obliquus</name>
    <dbReference type="NCBI Taxonomy" id="3088"/>
    <lineage>
        <taxon>Eukaryota</taxon>
        <taxon>Viridiplantae</taxon>
        <taxon>Chlorophyta</taxon>
        <taxon>core chlorophytes</taxon>
        <taxon>Chlorophyceae</taxon>
        <taxon>CS clade</taxon>
        <taxon>Sphaeropleales</taxon>
        <taxon>Scenedesmaceae</taxon>
        <taxon>Tetradesmus</taxon>
    </lineage>
</organism>
<gene>
    <name evidence="2" type="ORF">OEZ85_012673</name>
</gene>
<reference evidence="2 3" key="1">
    <citation type="submission" date="2023-05" db="EMBL/GenBank/DDBJ databases">
        <title>A 100% complete, gapless, phased diploid assembly of the Scenedesmus obliquus UTEX 3031 genome.</title>
        <authorList>
            <person name="Biondi T.C."/>
            <person name="Hanschen E.R."/>
            <person name="Kwon T."/>
            <person name="Eng W."/>
            <person name="Kruse C.P.S."/>
            <person name="Koehler S.I."/>
            <person name="Kunde Y."/>
            <person name="Gleasner C.D."/>
            <person name="You Mak K.T."/>
            <person name="Polle J."/>
            <person name="Hovde B.T."/>
            <person name="Starkenburg S.R."/>
        </authorList>
    </citation>
    <scope>NUCLEOTIDE SEQUENCE [LARGE SCALE GENOMIC DNA]</scope>
    <source>
        <strain evidence="2 3">DOE0152z</strain>
    </source>
</reference>
<evidence type="ECO:0000256" key="1">
    <source>
        <dbReference type="SAM" id="MobiDB-lite"/>
    </source>
</evidence>
<evidence type="ECO:0000313" key="2">
    <source>
        <dbReference type="EMBL" id="WIA15926.1"/>
    </source>
</evidence>
<protein>
    <submittedName>
        <fullName evidence="2">Uncharacterized protein</fullName>
    </submittedName>
</protein>
<dbReference type="EMBL" id="CP126214">
    <property type="protein sequence ID" value="WIA15926.1"/>
    <property type="molecule type" value="Genomic_DNA"/>
</dbReference>
<name>A0ABY8U395_TETOB</name>
<accession>A0ABY8U395</accession>
<proteinExistence type="predicted"/>
<feature type="region of interest" description="Disordered" evidence="1">
    <location>
        <begin position="60"/>
        <end position="79"/>
    </location>
</feature>
<keyword evidence="3" id="KW-1185">Reference proteome</keyword>